<keyword evidence="3" id="KW-1185">Reference proteome</keyword>
<keyword evidence="1" id="KW-0812">Transmembrane</keyword>
<dbReference type="KEGG" id="lbc:LACBIDRAFT_323354"/>
<evidence type="ECO:0000256" key="1">
    <source>
        <dbReference type="SAM" id="Phobius"/>
    </source>
</evidence>
<keyword evidence="1" id="KW-1133">Transmembrane helix</keyword>
<organism evidence="3">
    <name type="scientific">Laccaria bicolor (strain S238N-H82 / ATCC MYA-4686)</name>
    <name type="common">Bicoloured deceiver</name>
    <name type="synonym">Laccaria laccata var. bicolor</name>
    <dbReference type="NCBI Taxonomy" id="486041"/>
    <lineage>
        <taxon>Eukaryota</taxon>
        <taxon>Fungi</taxon>
        <taxon>Dikarya</taxon>
        <taxon>Basidiomycota</taxon>
        <taxon>Agaricomycotina</taxon>
        <taxon>Agaricomycetes</taxon>
        <taxon>Agaricomycetidae</taxon>
        <taxon>Agaricales</taxon>
        <taxon>Agaricineae</taxon>
        <taxon>Hydnangiaceae</taxon>
        <taxon>Laccaria</taxon>
    </lineage>
</organism>
<dbReference type="AlphaFoldDB" id="B0CZY3"/>
<evidence type="ECO:0000313" key="3">
    <source>
        <dbReference type="Proteomes" id="UP000001194"/>
    </source>
</evidence>
<sequence>MFKCLMAKKKKNSKNISWLTFLLFPPYSTIISTIYHQLVALVAVVEKEQPKIVGLLEAVDGIRQAHMANEELKGSFTFHISLNTWRFPTSSCQYDTGFPDYVKRAWLQFCGSMAHQVQFMIPISGIMIGASAVLLTLTKTGDIIQFLALATIILFSALLSLVIYLVSYETLDDSIHCALILTKVFTKVSEPEDGSSMGLTFIMITLYHFKVVTNQHILQKVFLGILGGLAAICAILNLI</sequence>
<dbReference type="HOGENOM" id="CLU_1161316_0_0_1"/>
<keyword evidence="1" id="KW-0472">Membrane</keyword>
<accession>B0CZY3</accession>
<gene>
    <name evidence="2" type="ORF">LACBIDRAFT_323354</name>
</gene>
<proteinExistence type="predicted"/>
<protein>
    <submittedName>
        <fullName evidence="2">Predicted protein</fullName>
    </submittedName>
</protein>
<dbReference type="GeneID" id="6072147"/>
<feature type="transmembrane region" description="Helical" evidence="1">
    <location>
        <begin position="221"/>
        <end position="238"/>
    </location>
</feature>
<name>B0CZY3_LACBS</name>
<dbReference type="EMBL" id="DS547094">
    <property type="protein sequence ID" value="EDR12698.1"/>
    <property type="molecule type" value="Genomic_DNA"/>
</dbReference>
<dbReference type="Proteomes" id="UP000001194">
    <property type="component" value="Unassembled WGS sequence"/>
</dbReference>
<dbReference type="InParanoid" id="B0CZY3"/>
<reference evidence="2 3" key="1">
    <citation type="journal article" date="2008" name="Nature">
        <title>The genome of Laccaria bicolor provides insights into mycorrhizal symbiosis.</title>
        <authorList>
            <person name="Martin F."/>
            <person name="Aerts A."/>
            <person name="Ahren D."/>
            <person name="Brun A."/>
            <person name="Danchin E.G.J."/>
            <person name="Duchaussoy F."/>
            <person name="Gibon J."/>
            <person name="Kohler A."/>
            <person name="Lindquist E."/>
            <person name="Pereda V."/>
            <person name="Salamov A."/>
            <person name="Shapiro H.J."/>
            <person name="Wuyts J."/>
            <person name="Blaudez D."/>
            <person name="Buee M."/>
            <person name="Brokstein P."/>
            <person name="Canbaeck B."/>
            <person name="Cohen D."/>
            <person name="Courty P.E."/>
            <person name="Coutinho P.M."/>
            <person name="Delaruelle C."/>
            <person name="Detter J.C."/>
            <person name="Deveau A."/>
            <person name="DiFazio S."/>
            <person name="Duplessis S."/>
            <person name="Fraissinet-Tachet L."/>
            <person name="Lucic E."/>
            <person name="Frey-Klett P."/>
            <person name="Fourrey C."/>
            <person name="Feussner I."/>
            <person name="Gay G."/>
            <person name="Grimwood J."/>
            <person name="Hoegger P.J."/>
            <person name="Jain P."/>
            <person name="Kilaru S."/>
            <person name="Labbe J."/>
            <person name="Lin Y.C."/>
            <person name="Legue V."/>
            <person name="Le Tacon F."/>
            <person name="Marmeisse R."/>
            <person name="Melayah D."/>
            <person name="Montanini B."/>
            <person name="Muratet M."/>
            <person name="Nehls U."/>
            <person name="Niculita-Hirzel H."/>
            <person name="Oudot-Le Secq M.P."/>
            <person name="Peter M."/>
            <person name="Quesneville H."/>
            <person name="Rajashekar B."/>
            <person name="Reich M."/>
            <person name="Rouhier N."/>
            <person name="Schmutz J."/>
            <person name="Yin T."/>
            <person name="Chalot M."/>
            <person name="Henrissat B."/>
            <person name="Kuees U."/>
            <person name="Lucas S."/>
            <person name="Van de Peer Y."/>
            <person name="Podila G.K."/>
            <person name="Polle A."/>
            <person name="Pukkila P.J."/>
            <person name="Richardson P.M."/>
            <person name="Rouze P."/>
            <person name="Sanders I.R."/>
            <person name="Stajich J.E."/>
            <person name="Tunlid A."/>
            <person name="Tuskan G."/>
            <person name="Grigoriev I.V."/>
        </authorList>
    </citation>
    <scope>NUCLEOTIDE SEQUENCE [LARGE SCALE GENOMIC DNA]</scope>
    <source>
        <strain evidence="3">S238N-H82 / ATCC MYA-4686</strain>
    </source>
</reference>
<evidence type="ECO:0000313" key="2">
    <source>
        <dbReference type="EMBL" id="EDR12698.1"/>
    </source>
</evidence>
<dbReference type="RefSeq" id="XP_001876962.1">
    <property type="nucleotide sequence ID" value="XM_001876927.1"/>
</dbReference>
<feature type="transmembrane region" description="Helical" evidence="1">
    <location>
        <begin position="119"/>
        <end position="137"/>
    </location>
</feature>
<feature type="transmembrane region" description="Helical" evidence="1">
    <location>
        <begin position="144"/>
        <end position="166"/>
    </location>
</feature>